<dbReference type="STRING" id="401625.A0A0P1BJR4"/>
<dbReference type="OrthoDB" id="269496at2759"/>
<accession>A0A0P1BJR4</accession>
<dbReference type="SUPFAM" id="SSF52499">
    <property type="entry name" value="Isochorismatase-like hydrolases"/>
    <property type="match status" value="1"/>
</dbReference>
<dbReference type="Proteomes" id="UP000054845">
    <property type="component" value="Unassembled WGS sequence"/>
</dbReference>
<dbReference type="AlphaFoldDB" id="A0A0P1BJR4"/>
<dbReference type="InterPro" id="IPR050993">
    <property type="entry name" value="Isochorismatase_domain"/>
</dbReference>
<organism evidence="1 2">
    <name type="scientific">Ceraceosorus bombacis</name>
    <dbReference type="NCBI Taxonomy" id="401625"/>
    <lineage>
        <taxon>Eukaryota</taxon>
        <taxon>Fungi</taxon>
        <taxon>Dikarya</taxon>
        <taxon>Basidiomycota</taxon>
        <taxon>Ustilaginomycotina</taxon>
        <taxon>Exobasidiomycetes</taxon>
        <taxon>Ceraceosorales</taxon>
        <taxon>Ceraceosoraceae</taxon>
        <taxon>Ceraceosorus</taxon>
    </lineage>
</organism>
<protein>
    <submittedName>
        <fullName evidence="1">Isochorismatase family</fullName>
    </submittedName>
</protein>
<evidence type="ECO:0000313" key="2">
    <source>
        <dbReference type="Proteomes" id="UP000054845"/>
    </source>
</evidence>
<reference evidence="1 2" key="1">
    <citation type="submission" date="2014-09" db="EMBL/GenBank/DDBJ databases">
        <authorList>
            <person name="Magalhaes I.L.F."/>
            <person name="Oliveira U."/>
            <person name="Santos F.R."/>
            <person name="Vidigal T.H.D.A."/>
            <person name="Brescovit A.D."/>
            <person name="Santos A.J."/>
        </authorList>
    </citation>
    <scope>NUCLEOTIDE SEQUENCE [LARGE SCALE GENOMIC DNA]</scope>
</reference>
<sequence length="67" mass="7191">MAPISQRLKEAGAIVTTSESILFELIKDAMHPKFKDIQALIKEEKANTTENLEALSGASGDGQCTIS</sequence>
<dbReference type="Gene3D" id="3.40.50.850">
    <property type="entry name" value="Isochorismatase-like"/>
    <property type="match status" value="1"/>
</dbReference>
<dbReference type="EMBL" id="CCYA01000318">
    <property type="protein sequence ID" value="CEH16509.1"/>
    <property type="molecule type" value="Genomic_DNA"/>
</dbReference>
<dbReference type="PANTHER" id="PTHR14119">
    <property type="entry name" value="HYDROLASE"/>
    <property type="match status" value="1"/>
</dbReference>
<dbReference type="PANTHER" id="PTHR14119:SF3">
    <property type="entry name" value="ISOCHORISMATASE DOMAIN-CONTAINING PROTEIN 2"/>
    <property type="match status" value="1"/>
</dbReference>
<proteinExistence type="predicted"/>
<name>A0A0P1BJR4_9BASI</name>
<evidence type="ECO:0000313" key="1">
    <source>
        <dbReference type="EMBL" id="CEH16509.1"/>
    </source>
</evidence>
<dbReference type="InterPro" id="IPR036380">
    <property type="entry name" value="Isochorismatase-like_sf"/>
</dbReference>
<keyword evidence="2" id="KW-1185">Reference proteome</keyword>